<dbReference type="Proteomes" id="UP000886748">
    <property type="component" value="Unassembled WGS sequence"/>
</dbReference>
<dbReference type="SUPFAM" id="SSF53383">
    <property type="entry name" value="PLP-dependent transferases"/>
    <property type="match status" value="1"/>
</dbReference>
<dbReference type="AlphaFoldDB" id="A0A9D1SST3"/>
<dbReference type="GO" id="GO:0016831">
    <property type="term" value="F:carboxy-lyase activity"/>
    <property type="evidence" value="ECO:0007669"/>
    <property type="project" value="UniProtKB-KW"/>
</dbReference>
<evidence type="ECO:0000259" key="6">
    <source>
        <dbReference type="PROSITE" id="PS00703"/>
    </source>
</evidence>
<dbReference type="Pfam" id="PF01276">
    <property type="entry name" value="OKR_DC_1"/>
    <property type="match status" value="1"/>
</dbReference>
<dbReference type="InterPro" id="IPR015421">
    <property type="entry name" value="PyrdxlP-dep_Trfase_major"/>
</dbReference>
<evidence type="ECO:0000313" key="7">
    <source>
        <dbReference type="EMBL" id="HIU93507.1"/>
    </source>
</evidence>
<evidence type="ECO:0000256" key="1">
    <source>
        <dbReference type="ARBA" id="ARBA00001933"/>
    </source>
</evidence>
<dbReference type="Gene3D" id="3.40.640.10">
    <property type="entry name" value="Type I PLP-dependent aspartate aminotransferase-like (Major domain)"/>
    <property type="match status" value="1"/>
</dbReference>
<dbReference type="GO" id="GO:0008483">
    <property type="term" value="F:transaminase activity"/>
    <property type="evidence" value="ECO:0007669"/>
    <property type="project" value="UniProtKB-KW"/>
</dbReference>
<reference evidence="7" key="1">
    <citation type="submission" date="2020-10" db="EMBL/GenBank/DDBJ databases">
        <authorList>
            <person name="Gilroy R."/>
        </authorList>
    </citation>
    <scope>NUCLEOTIDE SEQUENCE</scope>
    <source>
        <strain evidence="7">CHK154-7741</strain>
    </source>
</reference>
<organism evidence="7 8">
    <name type="scientific">Candidatus Limenecus avicola</name>
    <dbReference type="NCBI Taxonomy" id="2840847"/>
    <lineage>
        <taxon>Bacteria</taxon>
        <taxon>Bacillati</taxon>
        <taxon>Bacillota</taxon>
        <taxon>Clostridia</taxon>
        <taxon>Eubacteriales</taxon>
        <taxon>Clostridiaceae</taxon>
        <taxon>Clostridiaceae incertae sedis</taxon>
        <taxon>Candidatus Limenecus</taxon>
    </lineage>
</organism>
<dbReference type="Pfam" id="PF03711">
    <property type="entry name" value="OKR_DC_1_C"/>
    <property type="match status" value="1"/>
</dbReference>
<proteinExistence type="inferred from homology"/>
<dbReference type="InterPro" id="IPR015424">
    <property type="entry name" value="PyrdxlP-dep_Trfase"/>
</dbReference>
<dbReference type="InterPro" id="IPR052357">
    <property type="entry name" value="Orn_Lys_Arg_decarboxylase-I"/>
</dbReference>
<dbReference type="PANTHER" id="PTHR43277:SF4">
    <property type="entry name" value="ARGININE DECARBOXYLASE"/>
    <property type="match status" value="1"/>
</dbReference>
<name>A0A9D1SST3_9CLOT</name>
<evidence type="ECO:0000256" key="4">
    <source>
        <dbReference type="ARBA" id="ARBA00022898"/>
    </source>
</evidence>
<evidence type="ECO:0000256" key="2">
    <source>
        <dbReference type="ARBA" id="ARBA00010671"/>
    </source>
</evidence>
<comment type="cofactor">
    <cofactor evidence="1">
        <name>pyridoxal 5'-phosphate</name>
        <dbReference type="ChEBI" id="CHEBI:597326"/>
    </cofactor>
</comment>
<evidence type="ECO:0000313" key="8">
    <source>
        <dbReference type="Proteomes" id="UP000886748"/>
    </source>
</evidence>
<dbReference type="PANTHER" id="PTHR43277">
    <property type="entry name" value="ARGININE DECARBOXYLASE"/>
    <property type="match status" value="1"/>
</dbReference>
<evidence type="ECO:0000256" key="3">
    <source>
        <dbReference type="ARBA" id="ARBA00022793"/>
    </source>
</evidence>
<keyword evidence="7" id="KW-0032">Aminotransferase</keyword>
<dbReference type="InterPro" id="IPR000310">
    <property type="entry name" value="Orn/Lys/Arg_deCO2ase_major_dom"/>
</dbReference>
<gene>
    <name evidence="7" type="ORF">IAD26_10315</name>
</gene>
<keyword evidence="3" id="KW-0210">Decarboxylase</keyword>
<keyword evidence="5" id="KW-0456">Lyase</keyword>
<reference evidence="7" key="2">
    <citation type="journal article" date="2021" name="PeerJ">
        <title>Extensive microbial diversity within the chicken gut microbiome revealed by metagenomics and culture.</title>
        <authorList>
            <person name="Gilroy R."/>
            <person name="Ravi A."/>
            <person name="Getino M."/>
            <person name="Pursley I."/>
            <person name="Horton D.L."/>
            <person name="Alikhan N.F."/>
            <person name="Baker D."/>
            <person name="Gharbi K."/>
            <person name="Hall N."/>
            <person name="Watson M."/>
            <person name="Adriaenssens E.M."/>
            <person name="Foster-Nyarko E."/>
            <person name="Jarju S."/>
            <person name="Secka A."/>
            <person name="Antonio M."/>
            <person name="Oren A."/>
            <person name="Chaudhuri R.R."/>
            <person name="La Ragione R."/>
            <person name="Hildebrand F."/>
            <person name="Pallen M.J."/>
        </authorList>
    </citation>
    <scope>NUCLEOTIDE SEQUENCE</scope>
    <source>
        <strain evidence="7">CHK154-7741</strain>
    </source>
</reference>
<keyword evidence="7" id="KW-0808">Transferase</keyword>
<accession>A0A9D1SST3</accession>
<sequence length="484" mass="54166">MLKAKTKTHKFRKIADDLRSDVKAPLVEALEKFYKNPMVQFHIPGHTAGRAAYGPFKKLIGNKALLLDTTDEFDNLGTLHPSSGPIKEARALAAKAFGAKETFFLLGGSTIGNLTLAMCMSKKGKKVIVNRNCHRSILTGMIISGAEPVWILPEKLNEWSLWGEIEPREIEKALKENDDVALVWITNPTYEGVVSNVKAIADICKKYDVPLVVDEAHGCLWNFNKNLPESSLHLGADAVVHSLHKTGGSMSQSSMLHITEGSKFDPDEIERTLQLLQTTSPSMLLMASLDAARANLESKHGKKQLNRAIQHAKYVRKRLHKIEGVHVLEATENYNQDVTKVFVRVDGLSGKRLESILEIDFDIEVESASDIGVLLLINIGNTKQEIQYLVNAFEKIAHAQYSDIYYIENRKHMPMLTPQIVMNPREAYYSEKETISKEQAVGRISAEVIAECPPGISILLPGELITQEHMPYLNEYKYLEVIKK</sequence>
<dbReference type="EMBL" id="DVOD01000072">
    <property type="protein sequence ID" value="HIU93507.1"/>
    <property type="molecule type" value="Genomic_DNA"/>
</dbReference>
<feature type="domain" description="Orn/Lys/Arg decarboxylases family 1 pyridoxal-P attachment site" evidence="6">
    <location>
        <begin position="240"/>
        <end position="254"/>
    </location>
</feature>
<evidence type="ECO:0000256" key="5">
    <source>
        <dbReference type="ARBA" id="ARBA00023239"/>
    </source>
</evidence>
<dbReference type="Gene3D" id="3.90.100.10">
    <property type="entry name" value="Orn/Lys/Arg decarboxylase, C-terminal domain"/>
    <property type="match status" value="1"/>
</dbReference>
<dbReference type="InterPro" id="IPR008286">
    <property type="entry name" value="Prn/Lys/Arg_de-COase_C"/>
</dbReference>
<keyword evidence="4" id="KW-0663">Pyridoxal phosphate</keyword>
<dbReference type="PROSITE" id="PS00703">
    <property type="entry name" value="OKR_DC_1"/>
    <property type="match status" value="1"/>
</dbReference>
<protein>
    <submittedName>
        <fullName evidence="7">Aminotransferase class V-fold PLP-dependent enzyme</fullName>
    </submittedName>
</protein>
<comment type="caution">
    <text evidence="7">The sequence shown here is derived from an EMBL/GenBank/DDBJ whole genome shotgun (WGS) entry which is preliminary data.</text>
</comment>
<comment type="similarity">
    <text evidence="2">Belongs to the Orn/Lys/Arg decarboxylase class-I family.</text>
</comment>